<gene>
    <name evidence="2" type="ORF">PR003_g27869</name>
</gene>
<feature type="coiled-coil region" evidence="1">
    <location>
        <begin position="272"/>
        <end position="306"/>
    </location>
</feature>
<comment type="caution">
    <text evidence="2">The sequence shown here is derived from an EMBL/GenBank/DDBJ whole genome shotgun (WGS) entry which is preliminary data.</text>
</comment>
<dbReference type="AlphaFoldDB" id="A0A6A4BYG3"/>
<keyword evidence="1" id="KW-0175">Coiled coil</keyword>
<protein>
    <submittedName>
        <fullName evidence="2">Uncharacterized protein</fullName>
    </submittedName>
</protein>
<name>A0A6A4BYG3_9STRA</name>
<sequence length="327" mass="36682">MEELDRIERAMEEYMGWGAKALRSECRRLKATPTAHNKASYLAALRASLVVAGTIEATGVVQDPFLGADVVRKTVACVFRLLNVLFSDVFCAGVATLRDVATRQALDTHTLGSASSWWTEVTAAYNDEDNETFNALFHIKPEFSTIDPAAFRHHDSKKLWTIWKELTRDYREVDGRFTTSGNQAPFTAFHGGRMDVYYLHLLTTITRPNLHACIIQTLPEDVMADSLGSSSARKPAKPTPTKNESIVLKRQKNDRCEKEHEATMRAAAIRQKRDSVELLIALQKNLREMRRELAALELQGLTAEDSEFADLKSCIAKLKSEMESCLS</sequence>
<accession>A0A6A4BYG3</accession>
<organism evidence="2 3">
    <name type="scientific">Phytophthora rubi</name>
    <dbReference type="NCBI Taxonomy" id="129364"/>
    <lineage>
        <taxon>Eukaryota</taxon>
        <taxon>Sar</taxon>
        <taxon>Stramenopiles</taxon>
        <taxon>Oomycota</taxon>
        <taxon>Peronosporomycetes</taxon>
        <taxon>Peronosporales</taxon>
        <taxon>Peronosporaceae</taxon>
        <taxon>Phytophthora</taxon>
    </lineage>
</organism>
<proteinExistence type="predicted"/>
<evidence type="ECO:0000313" key="2">
    <source>
        <dbReference type="EMBL" id="KAE9280751.1"/>
    </source>
</evidence>
<evidence type="ECO:0000256" key="1">
    <source>
        <dbReference type="SAM" id="Coils"/>
    </source>
</evidence>
<reference evidence="2 3" key="1">
    <citation type="submission" date="2018-08" db="EMBL/GenBank/DDBJ databases">
        <title>Genomic investigation of the strawberry pathogen Phytophthora fragariae indicates pathogenicity is determined by transcriptional variation in three key races.</title>
        <authorList>
            <person name="Adams T.M."/>
            <person name="Armitage A.D."/>
            <person name="Sobczyk M.K."/>
            <person name="Bates H.J."/>
            <person name="Dunwell J.M."/>
            <person name="Nellist C.F."/>
            <person name="Harrison R.J."/>
        </authorList>
    </citation>
    <scope>NUCLEOTIDE SEQUENCE [LARGE SCALE GENOMIC DNA]</scope>
    <source>
        <strain evidence="2 3">SCRP333</strain>
    </source>
</reference>
<evidence type="ECO:0000313" key="3">
    <source>
        <dbReference type="Proteomes" id="UP000434957"/>
    </source>
</evidence>
<dbReference type="EMBL" id="QXFT01004031">
    <property type="protein sequence ID" value="KAE9280751.1"/>
    <property type="molecule type" value="Genomic_DNA"/>
</dbReference>
<keyword evidence="3" id="KW-1185">Reference proteome</keyword>
<dbReference type="Proteomes" id="UP000434957">
    <property type="component" value="Unassembled WGS sequence"/>
</dbReference>